<protein>
    <submittedName>
        <fullName evidence="1">Uncharacterized protein</fullName>
    </submittedName>
</protein>
<accession>A0A2G8R8A8</accession>
<dbReference type="Proteomes" id="UP000231259">
    <property type="component" value="Unassembled WGS sequence"/>
</dbReference>
<reference evidence="1 2" key="1">
    <citation type="submission" date="2013-09" db="EMBL/GenBank/DDBJ databases">
        <title>Genome sequencing of Phaeobacter antarcticus sp. nov. SM1211.</title>
        <authorList>
            <person name="Zhang X.-Y."/>
            <person name="Liu C."/>
            <person name="Chen X.-L."/>
            <person name="Xie B.-B."/>
            <person name="Qin Q.-L."/>
            <person name="Rong J.-C."/>
            <person name="Zhang Y.-Z."/>
        </authorList>
    </citation>
    <scope>NUCLEOTIDE SEQUENCE [LARGE SCALE GENOMIC DNA]</scope>
    <source>
        <strain evidence="1 2">SM1211</strain>
    </source>
</reference>
<organism evidence="1 2">
    <name type="scientific">Puniceibacterium antarcticum</name>
    <dbReference type="NCBI Taxonomy" id="1206336"/>
    <lineage>
        <taxon>Bacteria</taxon>
        <taxon>Pseudomonadati</taxon>
        <taxon>Pseudomonadota</taxon>
        <taxon>Alphaproteobacteria</taxon>
        <taxon>Rhodobacterales</taxon>
        <taxon>Paracoccaceae</taxon>
        <taxon>Puniceibacterium</taxon>
    </lineage>
</organism>
<sequence>MTEDSHFLGAAEVVEKMDRSSKQAMFLLYDHEIGAFRWPLLTVRRRQYMEWLGLVRRVDFRASHVEDQRCDVTPLGKSVSKLLHEQVAAYYACRAAMNDAIQDYKADFRKAGCWEQLVLENPVLEKRLQGASDKRLKGHRQVVASSFYGWSDRRIKPPCRRCKLPRD</sequence>
<evidence type="ECO:0000313" key="2">
    <source>
        <dbReference type="Proteomes" id="UP000231259"/>
    </source>
</evidence>
<proteinExistence type="predicted"/>
<dbReference type="RefSeq" id="WP_099913085.1">
    <property type="nucleotide sequence ID" value="NZ_AWWI01000158.1"/>
</dbReference>
<dbReference type="EMBL" id="AWWI01000158">
    <property type="protein sequence ID" value="PIL17752.1"/>
    <property type="molecule type" value="Genomic_DNA"/>
</dbReference>
<dbReference type="AlphaFoldDB" id="A0A2G8R8A8"/>
<dbReference type="OrthoDB" id="2354281at2"/>
<gene>
    <name evidence="1" type="ORF">P775_23540</name>
</gene>
<name>A0A2G8R8A8_9RHOB</name>
<evidence type="ECO:0000313" key="1">
    <source>
        <dbReference type="EMBL" id="PIL17752.1"/>
    </source>
</evidence>
<comment type="caution">
    <text evidence="1">The sequence shown here is derived from an EMBL/GenBank/DDBJ whole genome shotgun (WGS) entry which is preliminary data.</text>
</comment>
<keyword evidence="2" id="KW-1185">Reference proteome</keyword>